<evidence type="ECO:0000313" key="2">
    <source>
        <dbReference type="Proteomes" id="UP000828048"/>
    </source>
</evidence>
<gene>
    <name evidence="1" type="ORF">Vadar_018765</name>
</gene>
<dbReference type="Proteomes" id="UP000828048">
    <property type="component" value="Chromosome 11"/>
</dbReference>
<organism evidence="1 2">
    <name type="scientific">Vaccinium darrowii</name>
    <dbReference type="NCBI Taxonomy" id="229202"/>
    <lineage>
        <taxon>Eukaryota</taxon>
        <taxon>Viridiplantae</taxon>
        <taxon>Streptophyta</taxon>
        <taxon>Embryophyta</taxon>
        <taxon>Tracheophyta</taxon>
        <taxon>Spermatophyta</taxon>
        <taxon>Magnoliopsida</taxon>
        <taxon>eudicotyledons</taxon>
        <taxon>Gunneridae</taxon>
        <taxon>Pentapetalae</taxon>
        <taxon>asterids</taxon>
        <taxon>Ericales</taxon>
        <taxon>Ericaceae</taxon>
        <taxon>Vaccinioideae</taxon>
        <taxon>Vaccinieae</taxon>
        <taxon>Vaccinium</taxon>
    </lineage>
</organism>
<proteinExistence type="predicted"/>
<dbReference type="EMBL" id="CM037161">
    <property type="protein sequence ID" value="KAH7854888.1"/>
    <property type="molecule type" value="Genomic_DNA"/>
</dbReference>
<keyword evidence="2" id="KW-1185">Reference proteome</keyword>
<comment type="caution">
    <text evidence="1">The sequence shown here is derived from an EMBL/GenBank/DDBJ whole genome shotgun (WGS) entry which is preliminary data.</text>
</comment>
<evidence type="ECO:0000313" key="1">
    <source>
        <dbReference type="EMBL" id="KAH7854888.1"/>
    </source>
</evidence>
<sequence length="866" mass="99513">MEGVSKTKGEKRKRPSPIQTPKEKKPKKFEKQSEEVKVKEVKKQRKEKAVIEEEEVQEVNVKEGGVQYRSNLVSLVKLVRGIEFSKLQKEEIRKSPFGNLLLCVIEKMMDESYVKKSDFETLKLVSRYQGHGGRFKLGNKTVKITEKEMTLIFGLQSGPNRIRLSPKAKKPNTKFADRICAKTDRIINIASLRGCFEKVVKKNTPQDAKDVARVLTLYLLATVFCPHTTSRLNWNYLEFVEDLEASTSYAWSTYIIEYLINELDTKEPKNVGGCVVGLLYWLCEHTTLVKKGAPTDFPRFNKWRLSDVTELLAKTPLQSLEPKNVIESELVPTDEEQKLLQFVEVVKPEPDDDEEAVKPADKEPSMEQKVENKERPTDAYSELQVENQMLRNEVKRLKEENVDLRKTISMLEQQRDDSFQQRAFENDTIADLGFEVETVHVEKQVLQGEKQVLQSEIINRESEIGTFLVVNDILKEQVEENEEKIGELLDNIDDLETHNVTQEYKKNQDVGEDEEEKKQGGLQDEMVPDEEVDRTTIGAYTEILGDDNPATEKGKKAQGDPSSLVKGVKKITTRTEKRLEDFVYPDDKKGNKKKPTKKKEWRPDMSKLYKLMSAEDMEKLDQLCDCENDDPNVAVWTNSSSSDTVALSDIIKLLDDGDVSNSVIDGFALVLENMQEALQKTRGNNVYFLSTCWTLIHSENPELRPRVKNSNPYHWTILFYDVHEQQWKHYNSLRKRNGADPHLQDAITVKKYVEEFMRHRHGDKTKQPSFNLFSSPRTLFQSHDFNAPITSAQDAPQQFATTVDCGIIVCYIMGKLANHEPIPPSVSKDDVSEFRVHLVHVFLNDPPRSWSIADWNSREIQAHLPD</sequence>
<protein>
    <submittedName>
        <fullName evidence="1">Uncharacterized protein</fullName>
    </submittedName>
</protein>
<name>A0ACB7YN94_9ERIC</name>
<accession>A0ACB7YN94</accession>
<reference evidence="1 2" key="1">
    <citation type="journal article" date="2021" name="Hortic Res">
        <title>High-quality reference genome and annotation aids understanding of berry development for evergreen blueberry (Vaccinium darrowii).</title>
        <authorList>
            <person name="Yu J."/>
            <person name="Hulse-Kemp A.M."/>
            <person name="Babiker E."/>
            <person name="Staton M."/>
        </authorList>
    </citation>
    <scope>NUCLEOTIDE SEQUENCE [LARGE SCALE GENOMIC DNA]</scope>
    <source>
        <strain evidence="2">cv. NJ 8807/NJ 8810</strain>
        <tissue evidence="1">Young leaf</tissue>
    </source>
</reference>